<keyword evidence="3" id="KW-1185">Reference proteome</keyword>
<feature type="compositionally biased region" description="Basic and acidic residues" evidence="1">
    <location>
        <begin position="41"/>
        <end position="56"/>
    </location>
</feature>
<evidence type="ECO:0000256" key="1">
    <source>
        <dbReference type="SAM" id="MobiDB-lite"/>
    </source>
</evidence>
<dbReference type="EnsemblPlants" id="AUR62042298-RA">
    <property type="protein sequence ID" value="AUR62042298-RA:cds"/>
    <property type="gene ID" value="AUR62042298"/>
</dbReference>
<evidence type="ECO:0000313" key="2">
    <source>
        <dbReference type="EnsemblPlants" id="AUR62042298-RA:cds"/>
    </source>
</evidence>
<feature type="region of interest" description="Disordered" evidence="1">
    <location>
        <begin position="41"/>
        <end position="106"/>
    </location>
</feature>
<feature type="compositionally biased region" description="Basic and acidic residues" evidence="1">
    <location>
        <begin position="75"/>
        <end position="106"/>
    </location>
</feature>
<reference evidence="2" key="1">
    <citation type="journal article" date="2017" name="Nature">
        <title>The genome of Chenopodium quinoa.</title>
        <authorList>
            <person name="Jarvis D.E."/>
            <person name="Ho Y.S."/>
            <person name="Lightfoot D.J."/>
            <person name="Schmoeckel S.M."/>
            <person name="Li B."/>
            <person name="Borm T.J.A."/>
            <person name="Ohyanagi H."/>
            <person name="Mineta K."/>
            <person name="Michell C.T."/>
            <person name="Saber N."/>
            <person name="Kharbatia N.M."/>
            <person name="Rupper R.R."/>
            <person name="Sharp A.R."/>
            <person name="Dally N."/>
            <person name="Boughton B.A."/>
            <person name="Woo Y.H."/>
            <person name="Gao G."/>
            <person name="Schijlen E.G.W.M."/>
            <person name="Guo X."/>
            <person name="Momin A.A."/>
            <person name="Negrao S."/>
            <person name="Al-Babili S."/>
            <person name="Gehring C."/>
            <person name="Roessner U."/>
            <person name="Jung C."/>
            <person name="Murphy K."/>
            <person name="Arold S.T."/>
            <person name="Gojobori T."/>
            <person name="van der Linden C.G."/>
            <person name="van Loo E.N."/>
            <person name="Jellen E.N."/>
            <person name="Maughan P.J."/>
            <person name="Tester M."/>
        </authorList>
    </citation>
    <scope>NUCLEOTIDE SEQUENCE [LARGE SCALE GENOMIC DNA]</scope>
    <source>
        <strain evidence="2">cv. PI 614886</strain>
    </source>
</reference>
<dbReference type="AlphaFoldDB" id="A0A803N8U7"/>
<accession>A0A803N8U7</accession>
<proteinExistence type="predicted"/>
<sequence>MSGAEAFVVVIEYKLATAASAGGWSDAVIFFEIVHGGGLDERTVERRDKKDDLRESSRKRHRSTSRSGSPPLRGSNRETEDADRDYRAKDRSKSQDSDSERIKNRKDLEKSVAVFGAWSSPAAASHLDK</sequence>
<organism evidence="2 3">
    <name type="scientific">Chenopodium quinoa</name>
    <name type="common">Quinoa</name>
    <dbReference type="NCBI Taxonomy" id="63459"/>
    <lineage>
        <taxon>Eukaryota</taxon>
        <taxon>Viridiplantae</taxon>
        <taxon>Streptophyta</taxon>
        <taxon>Embryophyta</taxon>
        <taxon>Tracheophyta</taxon>
        <taxon>Spermatophyta</taxon>
        <taxon>Magnoliopsida</taxon>
        <taxon>eudicotyledons</taxon>
        <taxon>Gunneridae</taxon>
        <taxon>Pentapetalae</taxon>
        <taxon>Caryophyllales</taxon>
        <taxon>Chenopodiaceae</taxon>
        <taxon>Chenopodioideae</taxon>
        <taxon>Atripliceae</taxon>
        <taxon>Chenopodium</taxon>
    </lineage>
</organism>
<dbReference type="Gramene" id="AUR62042298-RA">
    <property type="protein sequence ID" value="AUR62042298-RA:cds"/>
    <property type="gene ID" value="AUR62042298"/>
</dbReference>
<dbReference type="Proteomes" id="UP000596660">
    <property type="component" value="Unplaced"/>
</dbReference>
<name>A0A803N8U7_CHEQI</name>
<evidence type="ECO:0000313" key="3">
    <source>
        <dbReference type="Proteomes" id="UP000596660"/>
    </source>
</evidence>
<protein>
    <submittedName>
        <fullName evidence="2">Uncharacterized protein</fullName>
    </submittedName>
</protein>
<reference evidence="2" key="2">
    <citation type="submission" date="2021-03" db="UniProtKB">
        <authorList>
            <consortium name="EnsemblPlants"/>
        </authorList>
    </citation>
    <scope>IDENTIFICATION</scope>
</reference>